<gene>
    <name evidence="2" type="ORF">KK060_16780</name>
</gene>
<keyword evidence="1" id="KW-0472">Membrane</keyword>
<feature type="transmembrane region" description="Helical" evidence="1">
    <location>
        <begin position="96"/>
        <end position="122"/>
    </location>
</feature>
<dbReference type="Proteomes" id="UP000772618">
    <property type="component" value="Unassembled WGS sequence"/>
</dbReference>
<keyword evidence="3" id="KW-1185">Reference proteome</keyword>
<feature type="transmembrane region" description="Helical" evidence="1">
    <location>
        <begin position="323"/>
        <end position="355"/>
    </location>
</feature>
<feature type="transmembrane region" description="Helical" evidence="1">
    <location>
        <begin position="193"/>
        <end position="211"/>
    </location>
</feature>
<accession>A0ABS5VUS5</accession>
<evidence type="ECO:0000313" key="2">
    <source>
        <dbReference type="EMBL" id="MBT1704951.1"/>
    </source>
</evidence>
<feature type="transmembrane region" description="Helical" evidence="1">
    <location>
        <begin position="44"/>
        <end position="66"/>
    </location>
</feature>
<dbReference type="EMBL" id="JAHESD010000043">
    <property type="protein sequence ID" value="MBT1704951.1"/>
    <property type="molecule type" value="Genomic_DNA"/>
</dbReference>
<evidence type="ECO:0008006" key="4">
    <source>
        <dbReference type="Google" id="ProtNLM"/>
    </source>
</evidence>
<comment type="caution">
    <text evidence="2">The sequence shown here is derived from an EMBL/GenBank/DDBJ whole genome shotgun (WGS) entry which is preliminary data.</text>
</comment>
<sequence>MNALVNIFNKVFIKEFYMQNAGFFLLVILFAFGFMGGAEHQALAGFFVSTLLTLLIPFSVWALYLLKIIYFNQVTILRIENQFLECTILFPGVKRVFVFALCIILQLMPAIFYGLFLCVIAIQTGKVTFVAFVLLLLALLVVAGVALLQHSFIAKKRELQSSFFKKLMDKRLARPYTIICVEALLRSETLSLFTTKLAGYFFLITGSYLYKTDIYDWRLMAFAAALAFSCNNGLVLALFKFENNMLMWTKNLPFSYSKRLLNTSLILLLFLVPEIIILFKNSPDVLEKIYILGIILLGLSMVICVYVLMFLPIASGENQIRLVFALTVSWIIMILSGTQLYFMIGINSAIAALIYRNCLYRYT</sequence>
<keyword evidence="1" id="KW-1133">Transmembrane helix</keyword>
<evidence type="ECO:0000313" key="3">
    <source>
        <dbReference type="Proteomes" id="UP000772618"/>
    </source>
</evidence>
<organism evidence="2 3">
    <name type="scientific">Chryseosolibacter indicus</name>
    <dbReference type="NCBI Taxonomy" id="2782351"/>
    <lineage>
        <taxon>Bacteria</taxon>
        <taxon>Pseudomonadati</taxon>
        <taxon>Bacteroidota</taxon>
        <taxon>Cytophagia</taxon>
        <taxon>Cytophagales</taxon>
        <taxon>Chryseotaleaceae</taxon>
        <taxon>Chryseosolibacter</taxon>
    </lineage>
</organism>
<protein>
    <recommendedName>
        <fullName evidence="4">ABC transporter permease</fullName>
    </recommendedName>
</protein>
<keyword evidence="1" id="KW-0812">Transmembrane</keyword>
<evidence type="ECO:0000256" key="1">
    <source>
        <dbReference type="SAM" id="Phobius"/>
    </source>
</evidence>
<dbReference type="RefSeq" id="WP_254154910.1">
    <property type="nucleotide sequence ID" value="NZ_JAHESD010000043.1"/>
</dbReference>
<feature type="transmembrane region" description="Helical" evidence="1">
    <location>
        <begin position="128"/>
        <end position="148"/>
    </location>
</feature>
<feature type="transmembrane region" description="Helical" evidence="1">
    <location>
        <begin position="291"/>
        <end position="311"/>
    </location>
</feature>
<reference evidence="2 3" key="1">
    <citation type="submission" date="2021-05" db="EMBL/GenBank/DDBJ databases">
        <title>A Polyphasic approach of four new species of the genus Ohtaekwangia: Ohtaekwangia histidinii sp. nov., Ohtaekwangia cretensis sp. nov., Ohtaekwangia indiensis sp. nov., Ohtaekwangia reichenbachii sp. nov. from diverse environment.</title>
        <authorList>
            <person name="Octaviana S."/>
        </authorList>
    </citation>
    <scope>NUCLEOTIDE SEQUENCE [LARGE SCALE GENOMIC DNA]</scope>
    <source>
        <strain evidence="2 3">PWU20</strain>
    </source>
</reference>
<name>A0ABS5VUS5_9BACT</name>
<feature type="transmembrane region" description="Helical" evidence="1">
    <location>
        <begin position="21"/>
        <end position="38"/>
    </location>
</feature>
<proteinExistence type="predicted"/>
<feature type="transmembrane region" description="Helical" evidence="1">
    <location>
        <begin position="260"/>
        <end position="279"/>
    </location>
</feature>
<feature type="transmembrane region" description="Helical" evidence="1">
    <location>
        <begin position="217"/>
        <end position="239"/>
    </location>
</feature>